<dbReference type="SUPFAM" id="SSF81631">
    <property type="entry name" value="PAP/OAS1 substrate-binding domain"/>
    <property type="match status" value="1"/>
</dbReference>
<dbReference type="InterPro" id="IPR054708">
    <property type="entry name" value="MTPAP-like_central"/>
</dbReference>
<dbReference type="PANTHER" id="PTHR12271">
    <property type="entry name" value="POLY A POLYMERASE CID PAP -RELATED"/>
    <property type="match status" value="1"/>
</dbReference>
<sequence length="676" mass="78146">MVGYWQCLNRSFFFRFFDYPRKKCRSRLTFYLKRTLIIRTNLPTEYDSYAKALGSLLFGSGAVRKFLQCVEKPSVDIDKSNSIVTRSRTGNGTSVRTCSTSQPSQPPVHRSSQNFDEMIKRRHLQAKKSILVEVNSRYVFHDLCEYCQQFGYVKNAIHYRINNEKEVFIFEFENNEAVKNLLTQCSYPEDDEIVPVHSRLLLFGSEALNHDSSCQTLFESVNPPTQAQILKELLEARNVSEQMIKLHQSEQLSDLGSRLRFLICSQLEEALTGMFPNCQVFPFGSSVNGFGKNFCDLDMILSLNTVQNNPTSRLKFQTKKAFANDRMQTQRTLETVGDILQNFVPGIAQVQRILQARVPILKFHHIPTGIYCDLSISNKCFLNLSIFFMDFTLWRELPGQSKLLYLCGELDPRIRPLVYTVRKWARENHLTHDVPGRWISNFSLSLMVLFFLQARSQPLLLPLMDLVHMAGKSDKTLPDDMENTLQKGLWCPPSENTEDLEILLKEFFLFYEKFNFKERGLSLVTGHSMVKPDYSPLYIENPLEQELNVSKNVSSEEVERFSTCIRTALWKLELNNVKNNHDLWGILKLFDPKAAENQNDPQTVKGFQVSALFNGVNDSNTLVYKDGLNSFVYRNSTPRTVTQGFMLKLFANKTKRKRTKEIMNKPQLKNNKKQKN</sequence>
<dbReference type="Pfam" id="PF22600">
    <property type="entry name" value="MTPAP-like_central"/>
    <property type="match status" value="1"/>
</dbReference>
<gene>
    <name evidence="4" type="primary">LOC106466974</name>
</gene>
<reference evidence="4" key="1">
    <citation type="submission" date="2025-08" db="UniProtKB">
        <authorList>
            <consortium name="RefSeq"/>
        </authorList>
    </citation>
    <scope>IDENTIFICATION</scope>
    <source>
        <tissue evidence="4">Muscle</tissue>
    </source>
</reference>
<proteinExistence type="predicted"/>
<dbReference type="CDD" id="cd05402">
    <property type="entry name" value="NT_PAP_TUTase"/>
    <property type="match status" value="1"/>
</dbReference>
<dbReference type="RefSeq" id="XP_022250769.1">
    <property type="nucleotide sequence ID" value="XM_022395061.1"/>
</dbReference>
<keyword evidence="3" id="KW-1185">Reference proteome</keyword>
<organism evidence="3 4">
    <name type="scientific">Limulus polyphemus</name>
    <name type="common">Atlantic horseshoe crab</name>
    <dbReference type="NCBI Taxonomy" id="6850"/>
    <lineage>
        <taxon>Eukaryota</taxon>
        <taxon>Metazoa</taxon>
        <taxon>Ecdysozoa</taxon>
        <taxon>Arthropoda</taxon>
        <taxon>Chelicerata</taxon>
        <taxon>Merostomata</taxon>
        <taxon>Xiphosura</taxon>
        <taxon>Limulidae</taxon>
        <taxon>Limulus</taxon>
    </lineage>
</organism>
<evidence type="ECO:0000313" key="3">
    <source>
        <dbReference type="Proteomes" id="UP000694941"/>
    </source>
</evidence>
<dbReference type="Gene3D" id="1.10.1410.10">
    <property type="match status" value="1"/>
</dbReference>
<dbReference type="InterPro" id="IPR043519">
    <property type="entry name" value="NT_sf"/>
</dbReference>
<protein>
    <submittedName>
        <fullName evidence="4">Poly(A) RNA polymerase, mitochondrial-like</fullName>
    </submittedName>
</protein>
<dbReference type="PANTHER" id="PTHR12271:SF133">
    <property type="entry name" value="POLY(A) RNA POLYMERASE, MITOCHONDRIAL"/>
    <property type="match status" value="1"/>
</dbReference>
<name>A0ABM1T4G3_LIMPO</name>
<feature type="domain" description="Poly(A) RNA polymerase mitochondrial-like central palm" evidence="2">
    <location>
        <begin position="240"/>
        <end position="379"/>
    </location>
</feature>
<evidence type="ECO:0000259" key="2">
    <source>
        <dbReference type="Pfam" id="PF22600"/>
    </source>
</evidence>
<dbReference type="Gene3D" id="3.30.460.10">
    <property type="entry name" value="Beta Polymerase, domain 2"/>
    <property type="match status" value="1"/>
</dbReference>
<dbReference type="Proteomes" id="UP000694941">
    <property type="component" value="Unplaced"/>
</dbReference>
<dbReference type="SUPFAM" id="SSF81301">
    <property type="entry name" value="Nucleotidyltransferase"/>
    <property type="match status" value="1"/>
</dbReference>
<evidence type="ECO:0000313" key="4">
    <source>
        <dbReference type="RefSeq" id="XP_022250769.1"/>
    </source>
</evidence>
<accession>A0ABM1T4G3</accession>
<feature type="region of interest" description="Disordered" evidence="1">
    <location>
        <begin position="656"/>
        <end position="676"/>
    </location>
</feature>
<feature type="compositionally biased region" description="Polar residues" evidence="1">
    <location>
        <begin position="87"/>
        <end position="103"/>
    </location>
</feature>
<evidence type="ECO:0000256" key="1">
    <source>
        <dbReference type="SAM" id="MobiDB-lite"/>
    </source>
</evidence>
<dbReference type="GeneID" id="106466974"/>
<feature type="region of interest" description="Disordered" evidence="1">
    <location>
        <begin position="87"/>
        <end position="111"/>
    </location>
</feature>